<name>A0A1A7ZME9_NOTFU</name>
<evidence type="ECO:0000256" key="6">
    <source>
        <dbReference type="ARBA" id="ARBA00022771"/>
    </source>
</evidence>
<feature type="domain" description="C2H2-type" evidence="14">
    <location>
        <begin position="968"/>
        <end position="995"/>
    </location>
</feature>
<dbReference type="FunFam" id="3.30.160.60:FF:000301">
    <property type="entry name" value="Zinc finger protein 236"/>
    <property type="match status" value="2"/>
</dbReference>
<dbReference type="FunFam" id="3.30.160.60:FF:001115">
    <property type="entry name" value="Zinc finger protein 236"/>
    <property type="match status" value="1"/>
</dbReference>
<keyword evidence="7" id="KW-0862">Zinc</keyword>
<dbReference type="GO" id="GO:0000978">
    <property type="term" value="F:RNA polymerase II cis-regulatory region sequence-specific DNA binding"/>
    <property type="evidence" value="ECO:0007669"/>
    <property type="project" value="TreeGrafter"/>
</dbReference>
<dbReference type="Pfam" id="PF13912">
    <property type="entry name" value="zf-C2H2_6"/>
    <property type="match status" value="1"/>
</dbReference>
<keyword evidence="8" id="KW-0805">Transcription regulation</keyword>
<reference evidence="15" key="2">
    <citation type="submission" date="2016-06" db="EMBL/GenBank/DDBJ databases">
        <title>The genome of a short-lived fish provides insights into sex chromosome evolution and the genetic control of aging.</title>
        <authorList>
            <person name="Reichwald K."/>
            <person name="Felder M."/>
            <person name="Petzold A."/>
            <person name="Koch P."/>
            <person name="Groth M."/>
            <person name="Platzer M."/>
        </authorList>
    </citation>
    <scope>NUCLEOTIDE SEQUENCE</scope>
    <source>
        <tissue evidence="15">Brain</tissue>
    </source>
</reference>
<feature type="compositionally biased region" description="Low complexity" evidence="13">
    <location>
        <begin position="1235"/>
        <end position="1253"/>
    </location>
</feature>
<feature type="domain" description="C2H2-type" evidence="14">
    <location>
        <begin position="217"/>
        <end position="244"/>
    </location>
</feature>
<feature type="compositionally biased region" description="Polar residues" evidence="13">
    <location>
        <begin position="378"/>
        <end position="397"/>
    </location>
</feature>
<feature type="domain" description="C2H2-type" evidence="14">
    <location>
        <begin position="1755"/>
        <end position="1782"/>
    </location>
</feature>
<feature type="domain" description="C2H2-type" evidence="14">
    <location>
        <begin position="1727"/>
        <end position="1754"/>
    </location>
</feature>
<dbReference type="Pfam" id="PF00096">
    <property type="entry name" value="zf-C2H2"/>
    <property type="match status" value="19"/>
</dbReference>
<dbReference type="InterPro" id="IPR051643">
    <property type="entry name" value="Transcr_Reg_ZincFinger"/>
</dbReference>
<evidence type="ECO:0000256" key="13">
    <source>
        <dbReference type="SAM" id="MobiDB-lite"/>
    </source>
</evidence>
<dbReference type="SUPFAM" id="SSF57667">
    <property type="entry name" value="beta-beta-alpha zinc fingers"/>
    <property type="match status" value="16"/>
</dbReference>
<evidence type="ECO:0000256" key="4">
    <source>
        <dbReference type="ARBA" id="ARBA00022723"/>
    </source>
</evidence>
<evidence type="ECO:0000256" key="9">
    <source>
        <dbReference type="ARBA" id="ARBA00023125"/>
    </source>
</evidence>
<feature type="domain" description="C2H2-type" evidence="14">
    <location>
        <begin position="26"/>
        <end position="54"/>
    </location>
</feature>
<feature type="region of interest" description="Disordered" evidence="13">
    <location>
        <begin position="1629"/>
        <end position="1657"/>
    </location>
</feature>
<keyword evidence="10" id="KW-0804">Transcription</keyword>
<feature type="domain" description="C2H2-type" evidence="14">
    <location>
        <begin position="1134"/>
        <end position="1161"/>
    </location>
</feature>
<proteinExistence type="inferred from homology"/>
<dbReference type="KEGG" id="nfu:107378938"/>
<evidence type="ECO:0000256" key="12">
    <source>
        <dbReference type="PROSITE-ProRule" id="PRU00042"/>
    </source>
</evidence>
<feature type="domain" description="C2H2-type" evidence="14">
    <location>
        <begin position="912"/>
        <end position="939"/>
    </location>
</feature>
<feature type="domain" description="C2H2-type" evidence="14">
    <location>
        <begin position="82"/>
        <end position="109"/>
    </location>
</feature>
<evidence type="ECO:0000256" key="2">
    <source>
        <dbReference type="ARBA" id="ARBA00004123"/>
    </source>
</evidence>
<keyword evidence="4" id="KW-0479">Metal-binding</keyword>
<dbReference type="SMART" id="SM00355">
    <property type="entry name" value="ZnF_C2H2"/>
    <property type="match status" value="30"/>
</dbReference>
<dbReference type="FunFam" id="3.30.160.60:FF:000481">
    <property type="entry name" value="zinc finger protein 236"/>
    <property type="match status" value="1"/>
</dbReference>
<feature type="domain" description="C2H2-type" evidence="14">
    <location>
        <begin position="668"/>
        <end position="695"/>
    </location>
</feature>
<feature type="domain" description="C2H2-type" evidence="14">
    <location>
        <begin position="1106"/>
        <end position="1133"/>
    </location>
</feature>
<feature type="domain" description="C2H2-type" evidence="14">
    <location>
        <begin position="1162"/>
        <end position="1189"/>
    </location>
</feature>
<feature type="domain" description="C2H2-type" evidence="14">
    <location>
        <begin position="55"/>
        <end position="78"/>
    </location>
</feature>
<feature type="compositionally biased region" description="Low complexity" evidence="13">
    <location>
        <begin position="1634"/>
        <end position="1646"/>
    </location>
</feature>
<feature type="domain" description="C2H2-type" evidence="14">
    <location>
        <begin position="612"/>
        <end position="639"/>
    </location>
</feature>
<feature type="domain" description="C2H2-type" evidence="14">
    <location>
        <begin position="189"/>
        <end position="216"/>
    </location>
</feature>
<keyword evidence="6 12" id="KW-0863">Zinc-finger</keyword>
<feature type="domain" description="C2H2-type" evidence="14">
    <location>
        <begin position="468"/>
        <end position="495"/>
    </location>
</feature>
<dbReference type="EMBL" id="HADY01005001">
    <property type="protein sequence ID" value="SBP43486.1"/>
    <property type="molecule type" value="Transcribed_RNA"/>
</dbReference>
<dbReference type="EMBL" id="HAEJ01005203">
    <property type="protein sequence ID" value="SBS45660.1"/>
    <property type="molecule type" value="Transcribed_RNA"/>
</dbReference>
<dbReference type="FunFam" id="3.30.160.60:FF:001267">
    <property type="entry name" value="Zinc finger protein 236"/>
    <property type="match status" value="1"/>
</dbReference>
<dbReference type="FunFam" id="3.30.160.60:FF:000308">
    <property type="entry name" value="zinc finger protein 236 isoform X1"/>
    <property type="match status" value="1"/>
</dbReference>
<dbReference type="PROSITE" id="PS00028">
    <property type="entry name" value="ZINC_FINGER_C2H2_1"/>
    <property type="match status" value="29"/>
</dbReference>
<dbReference type="FunFam" id="3.30.160.60:FF:000264">
    <property type="entry name" value="Zinc finger protein 236"/>
    <property type="match status" value="2"/>
</dbReference>
<keyword evidence="11" id="KW-0539">Nucleus</keyword>
<dbReference type="FunFam" id="3.30.160.60:FF:000573">
    <property type="entry name" value="Putative zinc finger protein 236"/>
    <property type="match status" value="2"/>
</dbReference>
<comment type="subcellular location">
    <subcellularLocation>
        <location evidence="2">Nucleus</location>
    </subcellularLocation>
</comment>
<feature type="region of interest" description="Disordered" evidence="13">
    <location>
        <begin position="378"/>
        <end position="407"/>
    </location>
</feature>
<dbReference type="PANTHER" id="PTHR24396">
    <property type="entry name" value="ZINC FINGER PROTEIN"/>
    <property type="match status" value="1"/>
</dbReference>
<feature type="region of interest" description="Disordered" evidence="13">
    <location>
        <begin position="1210"/>
        <end position="1254"/>
    </location>
</feature>
<feature type="domain" description="C2H2-type" evidence="14">
    <location>
        <begin position="143"/>
        <end position="170"/>
    </location>
</feature>
<dbReference type="FunFam" id="3.30.160.60:FF:000385">
    <property type="entry name" value="Zinc finger protein 236 variant"/>
    <property type="match status" value="1"/>
</dbReference>
<feature type="domain" description="C2H2-type" evidence="14">
    <location>
        <begin position="524"/>
        <end position="546"/>
    </location>
</feature>
<evidence type="ECO:0000256" key="10">
    <source>
        <dbReference type="ARBA" id="ARBA00023163"/>
    </source>
</evidence>
<dbReference type="GO" id="GO:0000981">
    <property type="term" value="F:DNA-binding transcription factor activity, RNA polymerase II-specific"/>
    <property type="evidence" value="ECO:0007669"/>
    <property type="project" value="TreeGrafter"/>
</dbReference>
<feature type="domain" description="C2H2-type" evidence="14">
    <location>
        <begin position="1691"/>
        <end position="1713"/>
    </location>
</feature>
<dbReference type="FunFam" id="3.30.160.60:FF:000226">
    <property type="entry name" value="Zinc finger protein 236 variant"/>
    <property type="match status" value="2"/>
</dbReference>
<feature type="domain" description="C2H2-type" evidence="14">
    <location>
        <begin position="696"/>
        <end position="723"/>
    </location>
</feature>
<dbReference type="GO" id="GO:0005634">
    <property type="term" value="C:nucleus"/>
    <property type="evidence" value="ECO:0007669"/>
    <property type="project" value="UniProtKB-SubCell"/>
</dbReference>
<evidence type="ECO:0000256" key="5">
    <source>
        <dbReference type="ARBA" id="ARBA00022737"/>
    </source>
</evidence>
<feature type="domain" description="C2H2-type" evidence="14">
    <location>
        <begin position="440"/>
        <end position="467"/>
    </location>
</feature>
<evidence type="ECO:0000256" key="8">
    <source>
        <dbReference type="ARBA" id="ARBA00023015"/>
    </source>
</evidence>
<evidence type="ECO:0000313" key="15">
    <source>
        <dbReference type="EMBL" id="SBP43486.1"/>
    </source>
</evidence>
<feature type="domain" description="C2H2-type" evidence="14">
    <location>
        <begin position="110"/>
        <end position="137"/>
    </location>
</feature>
<dbReference type="Gene3D" id="3.30.160.60">
    <property type="entry name" value="Classic Zinc Finger"/>
    <property type="match status" value="24"/>
</dbReference>
<feature type="domain" description="C2H2-type" evidence="14">
    <location>
        <begin position="245"/>
        <end position="273"/>
    </location>
</feature>
<keyword evidence="5" id="KW-0677">Repeat</keyword>
<feature type="region of interest" description="Disordered" evidence="13">
    <location>
        <begin position="858"/>
        <end position="884"/>
    </location>
</feature>
<dbReference type="FunFam" id="3.30.160.60:FF:002349">
    <property type="entry name" value="Zinc finger and BTB domain-containing 40"/>
    <property type="match status" value="1"/>
</dbReference>
<feature type="domain" description="C2H2-type" evidence="14">
    <location>
        <begin position="994"/>
        <end position="1022"/>
    </location>
</feature>
<evidence type="ECO:0000256" key="11">
    <source>
        <dbReference type="ARBA" id="ARBA00023242"/>
    </source>
</evidence>
<evidence type="ECO:0000256" key="3">
    <source>
        <dbReference type="ARBA" id="ARBA00006991"/>
    </source>
</evidence>
<organism evidence="15">
    <name type="scientific">Nothobranchius furzeri</name>
    <name type="common">Turquoise killifish</name>
    <dbReference type="NCBI Taxonomy" id="105023"/>
    <lineage>
        <taxon>Eukaryota</taxon>
        <taxon>Metazoa</taxon>
        <taxon>Chordata</taxon>
        <taxon>Craniata</taxon>
        <taxon>Vertebrata</taxon>
        <taxon>Euteleostomi</taxon>
        <taxon>Actinopterygii</taxon>
        <taxon>Neopterygii</taxon>
        <taxon>Teleostei</taxon>
        <taxon>Neoteleostei</taxon>
        <taxon>Acanthomorphata</taxon>
        <taxon>Ovalentaria</taxon>
        <taxon>Atherinomorphae</taxon>
        <taxon>Cyprinodontiformes</taxon>
        <taxon>Nothobranchiidae</taxon>
        <taxon>Nothobranchius</taxon>
    </lineage>
</organism>
<keyword evidence="9" id="KW-0238">DNA-binding</keyword>
<dbReference type="FunFam" id="3.30.160.60:FF:001071">
    <property type="entry name" value="zinc finger protein 236"/>
    <property type="match status" value="1"/>
</dbReference>
<evidence type="ECO:0000256" key="1">
    <source>
        <dbReference type="ARBA" id="ARBA00003767"/>
    </source>
</evidence>
<reference evidence="15" key="1">
    <citation type="submission" date="2016-05" db="EMBL/GenBank/DDBJ databases">
        <authorList>
            <person name="Lavstsen T."/>
            <person name="Jespersen J.S."/>
        </authorList>
    </citation>
    <scope>NUCLEOTIDE SEQUENCE</scope>
    <source>
        <tissue evidence="15">Brain</tissue>
    </source>
</reference>
<dbReference type="FunFam" id="3.30.160.60:FF:000376">
    <property type="entry name" value="Zinc finger protein 236"/>
    <property type="match status" value="2"/>
</dbReference>
<evidence type="ECO:0000256" key="7">
    <source>
        <dbReference type="ARBA" id="ARBA00022833"/>
    </source>
</evidence>
<comment type="function">
    <text evidence="1">May be involved in transcriptional regulation.</text>
</comment>
<feature type="domain" description="C2H2-type" evidence="14">
    <location>
        <begin position="640"/>
        <end position="667"/>
    </location>
</feature>
<feature type="compositionally biased region" description="Basic and acidic residues" evidence="13">
    <location>
        <begin position="9"/>
        <end position="22"/>
    </location>
</feature>
<dbReference type="FunFam" id="3.30.160.60:FF:001093">
    <property type="entry name" value="Zinc finger protein 236"/>
    <property type="match status" value="1"/>
</dbReference>
<dbReference type="InterPro" id="IPR036236">
    <property type="entry name" value="Znf_C2H2_sf"/>
</dbReference>
<accession>A0A1A7ZME9</accession>
<sequence>MPRGRPRKLNLDREDKPDFSDGAKEKKCRICSQIFTKESRLQKHLREHELNDKPYRCDQCSQTFNVEFNLTLHKSTHTMCDFTCPVCNKRFSRIAGLKSHIMLHKKEENLICSVCGDEFVLQSQLSLHLDEHQKELSGVRVAYTCKSCSKEFKMFTEYKEHTKSHIRMRTLSASSRNYKKNIDRSGFTNGCHHCGKAFKKPSQLIRHIRIHTGERPYKCTHCNKAFNQKVVLQTHMVKHTGEKPHLCMFCPASFSQKGNLHSHVQRVHSETKGVPLFPCLDCSCVFKKLGSLNAHISKMHISVIEVPLGTSETETAGQTAGGSEGGEGVTDVIQQLLELSEQVSGEVAQPHPPEPAIAMETAINQDILQQALENSGLSVVQPQSDTASQESQNQNTEGAAKQCKKDPVLDKSLREKKRSIFKKPIQMPGSIREEDGIRWHGCPYCSKEFKKPSDLVRHIRIHTHEKPFKCKQCFRAFAVKSTLTAHMKTHTGIKAFECQCCLKCFSTSGSMKVHMRLHTGARPFPCPHCDKIFRTSGHRKTHIASHFKGLQQKKNKFPRKANKAKASKSILPLPDIPLQEPILITDYGLVTSQNPRLGFPQFLDVVGSERPYKCQFCSKAYKKSSHLKQHVRSHTGERPYKCIQCSRGFASSGVLKAHIRTHSGLKAYKCLMCDTTFTTSGSLRRHMTTHSDLRPYMCPYCQKTFKSSPNCRKHMKTHRYELAQQMHSQTSEDPLGNGAVTHDMPAEMETESLQQASNTTADQQSMLELGQTEVVSGGHQVTLEGSLNDQPLVQGEDSYVTTQHALPQNIGQFETPALPQPAFDQQALTQGFSITDSSYNQPQFSAVQQLQDSSTLESQALSSSFHPPNLLHVPGNEVTDGLLQPSGENELQLTTETPDYQEDSEDSTKRTYRCTWCPKGFKKSSHLKQHIRSHTGEKPYRCDLCGRGFVSAGVLKSHLNTHTGMKPFKCDVCDASFTTNGSLSRHVIIHAKSFKCPLCTESFRTTLLCKRHMKKEHGVQEHVISLDAHDGEEEDDDVEAEQKTSKRRSLEIITFTEEQAAELAKDPGEEASVSERILAQSAAERDRISEIKDKAVELETEPKFANCCSFCPKSFKKPSDLVRHIRIHTGERPYKCDECGKSFTVKSTLDCHVKTHTGQKLFCCHMCNTSFSTKGSLKVHMRLHTGSKPFKCPFCELRFRTSGHRKTHIQCHFRPNGDSRKSKRSSSSCGHARQSQDSGQAVASGQGQQPAASESLHPVALLQTSNSDPSIYLPANQVMTGQFDQNLLQPGLVGQAILPASMSAAGDLTVSLPDGLTTLDGIHLQLTQANLVCPNVQISGIDASSINNITLQIDPALLQQTLQQGGLLSQPLSVDTSLVPHSGSQLMSSADPSVSANVVIHPLTSLALQPSSITSPQVSLTGLSEQDAAASQDLNHVMSSGGLVAGGSNSQEITLTINNSSLTQALAQAQAQASGACSSTAAGNPQEITLTISGQDLLSQNSSSSGAEMNGSIRLASPLTSQPTSATLTITNDQLLPPSTASTEMTVTRLPPSTTLSHSAAPKSLVMSPGAVASDGSVTLTLSDAQGMLDGVTLNLSAQGQTFSSVLNESDIPGQPVTPGQQVILVSHQPQSTNSASANGYNNSGDGSKGEKDPQSVMDSQNQCFYCIQVFDNPNSLRRHCKQAHGKDRCHVCRICNKAFKRATHLKEHERVHQPGPSPSSQKPRVFNCSSCAKAFAKRSQLERHNRTHTGERPFKCSQCDKAFNQKSALQVHMVKHTGKKPFKCEVCSISFTQKSNMKNHMKRSHGYGQIQDVPLGQEDLASSVEVTPELNLEVVPESAGDWHNVFP</sequence>
<feature type="domain" description="C2H2-type" evidence="14">
    <location>
        <begin position="496"/>
        <end position="523"/>
    </location>
</feature>
<feature type="domain" description="C2H2-type" evidence="14">
    <location>
        <begin position="1783"/>
        <end position="1806"/>
    </location>
</feature>
<comment type="similarity">
    <text evidence="3">Belongs to the krueppel C2H2-type zinc-finger protein family.</text>
</comment>
<dbReference type="PANTHER" id="PTHR24396:SF21">
    <property type="entry name" value="ZINC FINGER PROTEIN 236"/>
    <property type="match status" value="1"/>
</dbReference>
<dbReference type="FunFam" id="3.30.160.60:FF:000065">
    <property type="entry name" value="B-cell CLL/lymphoma 6, member B"/>
    <property type="match status" value="1"/>
</dbReference>
<protein>
    <submittedName>
        <fullName evidence="15">Zinc finger protein 236</fullName>
    </submittedName>
</protein>
<evidence type="ECO:0000259" key="14">
    <source>
        <dbReference type="PROSITE" id="PS50157"/>
    </source>
</evidence>
<dbReference type="FunFam" id="3.30.160.60:FF:000193">
    <property type="entry name" value="Zinc finger protein 300"/>
    <property type="match status" value="1"/>
</dbReference>
<dbReference type="OMA" id="HEINDKP"/>
<dbReference type="GO" id="GO:0008270">
    <property type="term" value="F:zinc ion binding"/>
    <property type="evidence" value="ECO:0007669"/>
    <property type="project" value="UniProtKB-KW"/>
</dbReference>
<feature type="domain" description="C2H2-type" evidence="14">
    <location>
        <begin position="940"/>
        <end position="967"/>
    </location>
</feature>
<feature type="region of interest" description="Disordered" evidence="13">
    <location>
        <begin position="1"/>
        <end position="22"/>
    </location>
</feature>
<gene>
    <name evidence="15" type="primary">ZNF236</name>
</gene>
<dbReference type="InterPro" id="IPR013087">
    <property type="entry name" value="Znf_C2H2_type"/>
</dbReference>
<dbReference type="PROSITE" id="PS50157">
    <property type="entry name" value="ZINC_FINGER_C2H2_2"/>
    <property type="match status" value="27"/>
</dbReference>